<dbReference type="PANTHER" id="PTHR28676">
    <property type="entry name" value="ALK AND LTK LIGAND 2-RELATED"/>
    <property type="match status" value="1"/>
</dbReference>
<gene>
    <name evidence="5" type="ORF">llap_7710</name>
</gene>
<sequence>MTHAEETTLYNKLPEDEKQYALFTDGSCRVVGKRWKWKAAVWSPTQVTETAEGQDGGKCSVGVATAIEADQLAVQSLHMETKPVMVWEEEGGPPLSVTDERLWKVDGKDFSNFLLDFRHLNITFVFHLYKTIYGNFGLRLTGQISNMLKMEMLVVTGIFLFSIPVVFLISGQGDSSLDNDEDEDRTNRNQVNVATTGAESMLNFPIQQTSVDQHEAPEPSRHLRVSASVFPFFPTLYIGQTKLRSYDGTNACSTHFQVVLMYRNSIQIGLKKNEGEPRKYLLEADDNEKHSVEKKLTTENKGKVSANELNNIKRDYREKVMKSGVVLRGKTEQWVKHCSWTLYAVLSVLQVKHITDIAILLPSPGNATQVLVLLKGDGSVCLEDGPHAGQRELFKEPMSRGNLVTSQLFGSVKIFPRDSSLKDKFIKHFTGPVTFSSECSKHFHRLYHNTRDCSTPAYYKRCARLLTRLAMSPLCTQS</sequence>
<keyword evidence="6" id="KW-1185">Reference proteome</keyword>
<dbReference type="GO" id="GO:0070378">
    <property type="term" value="P:positive regulation of ERK5 cascade"/>
    <property type="evidence" value="ECO:0007669"/>
    <property type="project" value="TreeGrafter"/>
</dbReference>
<dbReference type="InterPro" id="IPR029364">
    <property type="entry name" value="ALKL1/2"/>
</dbReference>
<dbReference type="PANTHER" id="PTHR28676:SF1">
    <property type="entry name" value="ALK AND LTK LIGAND 1"/>
    <property type="match status" value="1"/>
</dbReference>
<reference evidence="6" key="2">
    <citation type="submission" date="2017-12" db="EMBL/GenBank/DDBJ databases">
        <title>Genome sequence of the Bar-tailed Godwit (Limosa lapponica baueri).</title>
        <authorList>
            <person name="Lima N.C.B."/>
            <person name="Parody-Merino A.M."/>
            <person name="Battley P.F."/>
            <person name="Fidler A.E."/>
            <person name="Prosdocimi F."/>
        </authorList>
    </citation>
    <scope>NUCLEOTIDE SEQUENCE [LARGE SCALE GENOMIC DNA]</scope>
</reference>
<dbReference type="GO" id="GO:0030298">
    <property type="term" value="F:receptor signaling protein tyrosine kinase activator activity"/>
    <property type="evidence" value="ECO:0007669"/>
    <property type="project" value="InterPro"/>
</dbReference>
<evidence type="ECO:0000313" key="6">
    <source>
        <dbReference type="Proteomes" id="UP000233556"/>
    </source>
</evidence>
<evidence type="ECO:0000313" key="5">
    <source>
        <dbReference type="EMBL" id="PKU41987.1"/>
    </source>
</evidence>
<dbReference type="GO" id="GO:0030971">
    <property type="term" value="F:receptor tyrosine kinase binding"/>
    <property type="evidence" value="ECO:0007669"/>
    <property type="project" value="InterPro"/>
</dbReference>
<dbReference type="EMBL" id="KZ506046">
    <property type="protein sequence ID" value="PKU41987.1"/>
    <property type="molecule type" value="Genomic_DNA"/>
</dbReference>
<dbReference type="OrthoDB" id="9807651at2759"/>
<keyword evidence="3" id="KW-0732">Signal</keyword>
<reference evidence="6" key="1">
    <citation type="submission" date="2017-11" db="EMBL/GenBank/DDBJ databases">
        <authorList>
            <person name="Lima N.C."/>
            <person name="Parody-Merino A.M."/>
            <person name="Battley P.F."/>
            <person name="Fidler A.E."/>
            <person name="Prosdocimi F."/>
        </authorList>
    </citation>
    <scope>NUCLEOTIDE SEQUENCE [LARGE SCALE GENOMIC DNA]</scope>
</reference>
<proteinExistence type="inferred from homology"/>
<dbReference type="Pfam" id="PF15129">
    <property type="entry name" value="ALKL1_2"/>
    <property type="match status" value="1"/>
</dbReference>
<evidence type="ECO:0000256" key="2">
    <source>
        <dbReference type="ARBA" id="ARBA00022525"/>
    </source>
</evidence>
<dbReference type="Proteomes" id="UP000233556">
    <property type="component" value="Unassembled WGS sequence"/>
</dbReference>
<dbReference type="GO" id="GO:0070374">
    <property type="term" value="P:positive regulation of ERK1 and ERK2 cascade"/>
    <property type="evidence" value="ECO:0007669"/>
    <property type="project" value="TreeGrafter"/>
</dbReference>
<dbReference type="GO" id="GO:0005125">
    <property type="term" value="F:cytokine activity"/>
    <property type="evidence" value="ECO:0007669"/>
    <property type="project" value="UniProtKB-ARBA"/>
</dbReference>
<evidence type="ECO:0000256" key="1">
    <source>
        <dbReference type="ARBA" id="ARBA00004613"/>
    </source>
</evidence>
<dbReference type="GO" id="GO:0005576">
    <property type="term" value="C:extracellular region"/>
    <property type="evidence" value="ECO:0007669"/>
    <property type="project" value="UniProtKB-SubCell"/>
</dbReference>
<evidence type="ECO:0000256" key="4">
    <source>
        <dbReference type="ARBA" id="ARBA00033741"/>
    </source>
</evidence>
<accession>A0A2I0U7E0</accession>
<keyword evidence="2" id="KW-0964">Secreted</keyword>
<organism evidence="5 6">
    <name type="scientific">Limosa lapponica baueri</name>
    <dbReference type="NCBI Taxonomy" id="1758121"/>
    <lineage>
        <taxon>Eukaryota</taxon>
        <taxon>Metazoa</taxon>
        <taxon>Chordata</taxon>
        <taxon>Craniata</taxon>
        <taxon>Vertebrata</taxon>
        <taxon>Euteleostomi</taxon>
        <taxon>Archelosauria</taxon>
        <taxon>Archosauria</taxon>
        <taxon>Dinosauria</taxon>
        <taxon>Saurischia</taxon>
        <taxon>Theropoda</taxon>
        <taxon>Coelurosauria</taxon>
        <taxon>Aves</taxon>
        <taxon>Neognathae</taxon>
        <taxon>Neoaves</taxon>
        <taxon>Charadriiformes</taxon>
        <taxon>Scolopacidae</taxon>
        <taxon>Limosa</taxon>
    </lineage>
</organism>
<protein>
    <submittedName>
        <fullName evidence="5">Uncharacterized protein</fullName>
    </submittedName>
</protein>
<evidence type="ECO:0000256" key="3">
    <source>
        <dbReference type="ARBA" id="ARBA00022729"/>
    </source>
</evidence>
<comment type="subcellular location">
    <subcellularLocation>
        <location evidence="1">Secreted</location>
    </subcellularLocation>
</comment>
<dbReference type="AlphaFoldDB" id="A0A2I0U7E0"/>
<name>A0A2I0U7E0_LIMLA</name>
<comment type="similarity">
    <text evidence="4">Belongs to the ALKAL family.</text>
</comment>